<accession>A0ABQ7LIC9</accession>
<evidence type="ECO:0000313" key="7">
    <source>
        <dbReference type="Proteomes" id="UP000823674"/>
    </source>
</evidence>
<dbReference type="PROSITE" id="PS50600">
    <property type="entry name" value="ULP_PROTEASE"/>
    <property type="match status" value="1"/>
</dbReference>
<comment type="caution">
    <text evidence="6">The sequence shown here is derived from an EMBL/GenBank/DDBJ whole genome shotgun (WGS) entry which is preliminary data.</text>
</comment>
<proteinExistence type="inferred from homology"/>
<name>A0ABQ7LIC9_BRACM</name>
<feature type="compositionally biased region" description="Polar residues" evidence="4">
    <location>
        <begin position="210"/>
        <end position="220"/>
    </location>
</feature>
<evidence type="ECO:0000313" key="6">
    <source>
        <dbReference type="EMBL" id="KAG5385541.1"/>
    </source>
</evidence>
<dbReference type="Pfam" id="PF02902">
    <property type="entry name" value="Peptidase_C48"/>
    <property type="match status" value="1"/>
</dbReference>
<evidence type="ECO:0000256" key="1">
    <source>
        <dbReference type="ARBA" id="ARBA00005234"/>
    </source>
</evidence>
<feature type="region of interest" description="Disordered" evidence="4">
    <location>
        <begin position="256"/>
        <end position="299"/>
    </location>
</feature>
<feature type="region of interest" description="Disordered" evidence="4">
    <location>
        <begin position="1"/>
        <end position="50"/>
    </location>
</feature>
<feature type="compositionally biased region" description="Low complexity" evidence="4">
    <location>
        <begin position="13"/>
        <end position="23"/>
    </location>
</feature>
<protein>
    <recommendedName>
        <fullName evidence="5">Ubiquitin-like protease family profile domain-containing protein</fullName>
    </recommendedName>
</protein>
<feature type="region of interest" description="Disordered" evidence="4">
    <location>
        <begin position="206"/>
        <end position="244"/>
    </location>
</feature>
<comment type="similarity">
    <text evidence="1">Belongs to the peptidase C48 family.</text>
</comment>
<keyword evidence="7" id="KW-1185">Reference proteome</keyword>
<feature type="domain" description="Ubiquitin-like protease family profile" evidence="5">
    <location>
        <begin position="467"/>
        <end position="657"/>
    </location>
</feature>
<evidence type="ECO:0000256" key="4">
    <source>
        <dbReference type="SAM" id="MobiDB-lite"/>
    </source>
</evidence>
<keyword evidence="3" id="KW-0378">Hydrolase</keyword>
<dbReference type="Proteomes" id="UP000823674">
    <property type="component" value="Chromosome A09"/>
</dbReference>
<evidence type="ECO:0000256" key="2">
    <source>
        <dbReference type="ARBA" id="ARBA00022670"/>
    </source>
</evidence>
<evidence type="ECO:0000256" key="3">
    <source>
        <dbReference type="ARBA" id="ARBA00022801"/>
    </source>
</evidence>
<dbReference type="EMBL" id="JADBGQ010000008">
    <property type="protein sequence ID" value="KAG5385541.1"/>
    <property type="molecule type" value="Genomic_DNA"/>
</dbReference>
<gene>
    <name evidence="6" type="primary">A09g515490.1_BraROA</name>
    <name evidence="6" type="ORF">IGI04_037011</name>
</gene>
<dbReference type="Gene3D" id="3.40.395.10">
    <property type="entry name" value="Adenoviral Proteinase, Chain A"/>
    <property type="match status" value="1"/>
</dbReference>
<reference evidence="6 7" key="1">
    <citation type="submission" date="2021-03" db="EMBL/GenBank/DDBJ databases">
        <authorList>
            <person name="King G.J."/>
            <person name="Bancroft I."/>
            <person name="Baten A."/>
            <person name="Bloomfield J."/>
            <person name="Borpatragohain P."/>
            <person name="He Z."/>
            <person name="Irish N."/>
            <person name="Irwin J."/>
            <person name="Liu K."/>
            <person name="Mauleon R.P."/>
            <person name="Moore J."/>
            <person name="Morris R."/>
            <person name="Ostergaard L."/>
            <person name="Wang B."/>
            <person name="Wells R."/>
        </authorList>
    </citation>
    <scope>NUCLEOTIDE SEQUENCE [LARGE SCALE GENOMIC DNA]</scope>
    <source>
        <strain evidence="6">R-o-18</strain>
        <tissue evidence="6">Leaf</tissue>
    </source>
</reference>
<sequence>MIPSRVAVPSLTEVVQESCSSSESDSDEDDVDGVGSKTKKKTLSPAHAREVDKKEEVLVRSILPQDPARPVDESVLVWADEVVDVKVAYMLSCINANQVFTKDMFRGGVTKADVERMRELAKAGGRKKTLPTQGKESPVVMNDERRITSIVNAIMRPELNRIDGDIATVVASVKEVSGCSLAIEAKVIATVERMLDSFKTEIMSGRRRLNTQSSFESPISTGGPDGVGDEEVLPNTTAAAPAGNDEIIENVIENLSHYSTPPGVDNDWPGSDGKSRPQTGVNQVASTQEENTERNVTVTAQSLKSKPVAPYRAYDGATDPHQRNPCSEGIVEESNKNHPCRSAHSQTHEHPDPIIPSFSLGLTQEFHQTRELGDDVMGENEEHLVEKDNGDDTRETEENLLCRKSKRIRTVPPQLLTDYQCEAAIINRAREVPIMGNGHYGLSDVHDKYKRLQILLKKECVINVLGLSVSGKDITDIGGRTRLLPGRVVDIIMRVIAASVNRRLCEGSSRTPVFLDSRVQVLLSRNFTKFRKSKRESQYVFTQALVDTLQKSLNFNPAVSLFYMPVSIGRQHWVGICVDISTAKVYVLDCNPQVIDDKALSKELAPITEMFPSLLKHCGLLVEYGNNAFVVERVKGVVKNPNPSDAAITSCLLMQTHALSGPETCRSITPSLIPDEAQTAAVMVYEFHKKI</sequence>
<feature type="compositionally biased region" description="Polar residues" evidence="4">
    <location>
        <begin position="276"/>
        <end position="299"/>
    </location>
</feature>
<evidence type="ECO:0000259" key="5">
    <source>
        <dbReference type="PROSITE" id="PS50600"/>
    </source>
</evidence>
<feature type="region of interest" description="Disordered" evidence="4">
    <location>
        <begin position="314"/>
        <end position="353"/>
    </location>
</feature>
<dbReference type="SUPFAM" id="SSF54001">
    <property type="entry name" value="Cysteine proteinases"/>
    <property type="match status" value="1"/>
</dbReference>
<dbReference type="InterPro" id="IPR003653">
    <property type="entry name" value="Peptidase_C48_C"/>
</dbReference>
<dbReference type="InterPro" id="IPR038765">
    <property type="entry name" value="Papain-like_cys_pep_sf"/>
</dbReference>
<organism evidence="6 7">
    <name type="scientific">Brassica rapa subsp. trilocularis</name>
    <dbReference type="NCBI Taxonomy" id="1813537"/>
    <lineage>
        <taxon>Eukaryota</taxon>
        <taxon>Viridiplantae</taxon>
        <taxon>Streptophyta</taxon>
        <taxon>Embryophyta</taxon>
        <taxon>Tracheophyta</taxon>
        <taxon>Spermatophyta</taxon>
        <taxon>Magnoliopsida</taxon>
        <taxon>eudicotyledons</taxon>
        <taxon>Gunneridae</taxon>
        <taxon>Pentapetalae</taxon>
        <taxon>rosids</taxon>
        <taxon>malvids</taxon>
        <taxon>Brassicales</taxon>
        <taxon>Brassicaceae</taxon>
        <taxon>Brassiceae</taxon>
        <taxon>Brassica</taxon>
    </lineage>
</organism>
<keyword evidence="2" id="KW-0645">Protease</keyword>